<protein>
    <submittedName>
        <fullName evidence="1">Uncharacterized protein</fullName>
    </submittedName>
</protein>
<keyword evidence="2" id="KW-1185">Reference proteome</keyword>
<dbReference type="Proteomes" id="UP000447434">
    <property type="component" value="Chromosome 25"/>
</dbReference>
<evidence type="ECO:0000313" key="1">
    <source>
        <dbReference type="EMBL" id="KAE9584814.1"/>
    </source>
</evidence>
<dbReference type="AlphaFoldDB" id="A0A6A4NBJ3"/>
<reference evidence="2" key="1">
    <citation type="journal article" date="2020" name="Nat. Commun.">
        <title>Genome sequence of the cluster root forming white lupin.</title>
        <authorList>
            <person name="Hufnagel B."/>
            <person name="Marques A."/>
            <person name="Soriano A."/>
            <person name="Marques L."/>
            <person name="Divol F."/>
            <person name="Doumas P."/>
            <person name="Sallet E."/>
            <person name="Mancinotti D."/>
            <person name="Carrere S."/>
            <person name="Marande W."/>
            <person name="Arribat S."/>
            <person name="Keller J."/>
            <person name="Huneau C."/>
            <person name="Blein T."/>
            <person name="Aime D."/>
            <person name="Laguerre M."/>
            <person name="Taylor J."/>
            <person name="Schubert V."/>
            <person name="Nelson M."/>
            <person name="Geu-Flores F."/>
            <person name="Crespi M."/>
            <person name="Gallardo-Guerrero K."/>
            <person name="Delaux P.-M."/>
            <person name="Salse J."/>
            <person name="Berges H."/>
            <person name="Guyot R."/>
            <person name="Gouzy J."/>
            <person name="Peret B."/>
        </authorList>
    </citation>
    <scope>NUCLEOTIDE SEQUENCE [LARGE SCALE GENOMIC DNA]</scope>
    <source>
        <strain evidence="2">cv. Amiga</strain>
    </source>
</reference>
<dbReference type="EMBL" id="WOCE01000025">
    <property type="protein sequence ID" value="KAE9584814.1"/>
    <property type="molecule type" value="Genomic_DNA"/>
</dbReference>
<name>A0A6A4NBJ3_LUPAL</name>
<gene>
    <name evidence="1" type="ORF">Lalb_Chr25g0282381</name>
</gene>
<comment type="caution">
    <text evidence="1">The sequence shown here is derived from an EMBL/GenBank/DDBJ whole genome shotgun (WGS) entry which is preliminary data.</text>
</comment>
<sequence>MITIHFSTCHPLSKFPPPKHSHLKYLHFITLYHSHTHVSLLILHPCIPHLRVFHLSCSHSQFSKVFIIPNSPNSSLSPIPQTLRYPQFLQLFIITYQIPIY</sequence>
<organism evidence="1 2">
    <name type="scientific">Lupinus albus</name>
    <name type="common">White lupine</name>
    <name type="synonym">Lupinus termis</name>
    <dbReference type="NCBI Taxonomy" id="3870"/>
    <lineage>
        <taxon>Eukaryota</taxon>
        <taxon>Viridiplantae</taxon>
        <taxon>Streptophyta</taxon>
        <taxon>Embryophyta</taxon>
        <taxon>Tracheophyta</taxon>
        <taxon>Spermatophyta</taxon>
        <taxon>Magnoliopsida</taxon>
        <taxon>eudicotyledons</taxon>
        <taxon>Gunneridae</taxon>
        <taxon>Pentapetalae</taxon>
        <taxon>rosids</taxon>
        <taxon>fabids</taxon>
        <taxon>Fabales</taxon>
        <taxon>Fabaceae</taxon>
        <taxon>Papilionoideae</taxon>
        <taxon>50 kb inversion clade</taxon>
        <taxon>genistoids sensu lato</taxon>
        <taxon>core genistoids</taxon>
        <taxon>Genisteae</taxon>
        <taxon>Lupinus</taxon>
    </lineage>
</organism>
<proteinExistence type="predicted"/>
<accession>A0A6A4NBJ3</accession>
<evidence type="ECO:0000313" key="2">
    <source>
        <dbReference type="Proteomes" id="UP000447434"/>
    </source>
</evidence>